<keyword evidence="2" id="KW-0732">Signal</keyword>
<keyword evidence="4" id="KW-1185">Reference proteome</keyword>
<protein>
    <submittedName>
        <fullName evidence="3">Uncharacterized protein</fullName>
    </submittedName>
</protein>
<feature type="transmembrane region" description="Helical" evidence="1">
    <location>
        <begin position="466"/>
        <end position="486"/>
    </location>
</feature>
<feature type="signal peptide" evidence="2">
    <location>
        <begin position="1"/>
        <end position="21"/>
    </location>
</feature>
<evidence type="ECO:0000313" key="3">
    <source>
        <dbReference type="EMBL" id="KAF0527524.1"/>
    </source>
</evidence>
<reference evidence="3 4" key="1">
    <citation type="journal article" date="2019" name="Environ. Microbiol.">
        <title>At the nexus of three kingdoms: the genome of the mycorrhizal fungus Gigaspora margarita provides insights into plant, endobacterial and fungal interactions.</title>
        <authorList>
            <person name="Venice F."/>
            <person name="Ghignone S."/>
            <person name="Salvioli di Fossalunga A."/>
            <person name="Amselem J."/>
            <person name="Novero M."/>
            <person name="Xianan X."/>
            <person name="Sedzielewska Toro K."/>
            <person name="Morin E."/>
            <person name="Lipzen A."/>
            <person name="Grigoriev I.V."/>
            <person name="Henrissat B."/>
            <person name="Martin F.M."/>
            <person name="Bonfante P."/>
        </authorList>
    </citation>
    <scope>NUCLEOTIDE SEQUENCE [LARGE SCALE GENOMIC DNA]</scope>
    <source>
        <strain evidence="3 4">BEG34</strain>
    </source>
</reference>
<feature type="transmembrane region" description="Helical" evidence="1">
    <location>
        <begin position="531"/>
        <end position="554"/>
    </location>
</feature>
<sequence length="598" mass="68628">MLNIKAITVIIIFLLVGLSTGSTKRIAYSNCTHTEITEQAYHTVNPPQELAIGHYQNDANTSIIHINRDNYTSDVNLFSEQRLLLRVLQGNGNVIEKIFNNTEEIHINFRYVNDKNPINICPLFDQYTLASYFHANDTTDSITYMDRRMVINRNENMTRPSYLFSNSTIWGQNKLIVNNIAPRNSFLRLSRVRGTNYCKWRQHEYMIAPQIPTNVTTRTTPALVPLTTSITVLHVRPTTRTSQRLYHLKILFLSSGSVLAADRVRPNENSVNIKTLSLGGYTSILRQSFRSIMDFNFSFFDENNQLFDYNFPLNTIIPNQFGAFKILQNSTLLMAQNESSTVWNLVQKILSFNDHGQEDSNNLTINNTEIDIIFYDPVYLEDVKLPIYQILSQGDTLGQVFNSTNCNPQCIEREPCLALSIYKFQHNPTTSEFFESNKIMIILFFIAVLLFTIERLGSRSEREYSVILRLSIILFRFGTFSTFIFTNSKVISHLFVPSIIFFVVPIVFNLSLAFITIFMELTYEFAEWFSIYGNVASLVALLSGADIDIILILKSRLMGLECFNAPFSDRVLNIIFWGSCINLILTYIPGFIIQVCLN</sequence>
<dbReference type="Proteomes" id="UP000439903">
    <property type="component" value="Unassembled WGS sequence"/>
</dbReference>
<keyword evidence="1" id="KW-1133">Transmembrane helix</keyword>
<dbReference type="OrthoDB" id="2152535at2759"/>
<comment type="caution">
    <text evidence="3">The sequence shown here is derived from an EMBL/GenBank/DDBJ whole genome shotgun (WGS) entry which is preliminary data.</text>
</comment>
<dbReference type="AlphaFoldDB" id="A0A8H4ASF0"/>
<feature type="transmembrane region" description="Helical" evidence="1">
    <location>
        <begin position="574"/>
        <end position="597"/>
    </location>
</feature>
<feature type="transmembrane region" description="Helical" evidence="1">
    <location>
        <begin position="439"/>
        <end position="457"/>
    </location>
</feature>
<feature type="chain" id="PRO_5034741839" evidence="2">
    <location>
        <begin position="22"/>
        <end position="598"/>
    </location>
</feature>
<evidence type="ECO:0000313" key="4">
    <source>
        <dbReference type="Proteomes" id="UP000439903"/>
    </source>
</evidence>
<accession>A0A8H4ASF0</accession>
<organism evidence="3 4">
    <name type="scientific">Gigaspora margarita</name>
    <dbReference type="NCBI Taxonomy" id="4874"/>
    <lineage>
        <taxon>Eukaryota</taxon>
        <taxon>Fungi</taxon>
        <taxon>Fungi incertae sedis</taxon>
        <taxon>Mucoromycota</taxon>
        <taxon>Glomeromycotina</taxon>
        <taxon>Glomeromycetes</taxon>
        <taxon>Diversisporales</taxon>
        <taxon>Gigasporaceae</taxon>
        <taxon>Gigaspora</taxon>
    </lineage>
</organism>
<name>A0A8H4ASF0_GIGMA</name>
<gene>
    <name evidence="3" type="ORF">F8M41_013573</name>
</gene>
<feature type="transmembrane region" description="Helical" evidence="1">
    <location>
        <begin position="498"/>
        <end position="519"/>
    </location>
</feature>
<keyword evidence="1" id="KW-0812">Transmembrane</keyword>
<evidence type="ECO:0000256" key="1">
    <source>
        <dbReference type="SAM" id="Phobius"/>
    </source>
</evidence>
<keyword evidence="1" id="KW-0472">Membrane</keyword>
<dbReference type="EMBL" id="WTPW01000277">
    <property type="protein sequence ID" value="KAF0527524.1"/>
    <property type="molecule type" value="Genomic_DNA"/>
</dbReference>
<proteinExistence type="predicted"/>
<evidence type="ECO:0000256" key="2">
    <source>
        <dbReference type="SAM" id="SignalP"/>
    </source>
</evidence>